<feature type="transmembrane region" description="Helical" evidence="8">
    <location>
        <begin position="136"/>
        <end position="154"/>
    </location>
</feature>
<dbReference type="InterPro" id="IPR018584">
    <property type="entry name" value="GT87"/>
</dbReference>
<keyword evidence="10" id="KW-1185">Reference proteome</keyword>
<evidence type="ECO:0000256" key="6">
    <source>
        <dbReference type="ARBA" id="ARBA00023136"/>
    </source>
</evidence>
<sequence>MQRKTRYALFALVVAASGWVFYSLYNTGHHFFDLKIYMRALDWWTSGHDLYDYSQPDFLQKYLYFTYPPFAALLLLPFSLLPLGLVEVLLTIGTVAATIVTTIWIFRALKLDFKWVIFAIPLILITEPMRETIPLGQINMLLVLLVLMDLLVLRPRGSRWMGVGIGLATAIKLLPGIFILYLLLTRQWRAAITSMVTAVAATVITAVVAPRASWDFWTAALWDTTRVGRTDITGNQSLLGLLHRLVAPAEPNRVIWVALALAVLAFGLWRAVIAHRNGNEVAALAITGLVGSLISPITWPHHLYWFVPALLAALAARAWLLAIAGYAVTVYGVVSVHDYGVAAQPTDSVKEFLARNAFTLLSLALIAFVPIRHYPTTQPD</sequence>
<evidence type="ECO:0000256" key="3">
    <source>
        <dbReference type="ARBA" id="ARBA00022679"/>
    </source>
</evidence>
<dbReference type="RefSeq" id="WP_203910789.1">
    <property type="nucleotide sequence ID" value="NZ_BONY01000032.1"/>
</dbReference>
<feature type="transmembrane region" description="Helical" evidence="8">
    <location>
        <begin position="190"/>
        <end position="209"/>
    </location>
</feature>
<evidence type="ECO:0000256" key="5">
    <source>
        <dbReference type="ARBA" id="ARBA00022989"/>
    </source>
</evidence>
<comment type="similarity">
    <text evidence="7">Belongs to the glycosyltransferase 87 family.</text>
</comment>
<keyword evidence="2" id="KW-1003">Cell membrane</keyword>
<feature type="transmembrane region" description="Helical" evidence="8">
    <location>
        <begin position="254"/>
        <end position="274"/>
    </location>
</feature>
<feature type="transmembrane region" description="Helical" evidence="8">
    <location>
        <begin position="305"/>
        <end position="331"/>
    </location>
</feature>
<comment type="subcellular location">
    <subcellularLocation>
        <location evidence="1">Cell membrane</location>
        <topology evidence="1">Multi-pass membrane protein</topology>
    </subcellularLocation>
</comment>
<proteinExistence type="inferred from homology"/>
<reference evidence="9" key="1">
    <citation type="submission" date="2021-01" db="EMBL/GenBank/DDBJ databases">
        <title>Whole genome shotgun sequence of Rhizocola hellebori NBRC 109834.</title>
        <authorList>
            <person name="Komaki H."/>
            <person name="Tamura T."/>
        </authorList>
    </citation>
    <scope>NUCLEOTIDE SEQUENCE</scope>
    <source>
        <strain evidence="9">NBRC 109834</strain>
    </source>
</reference>
<organism evidence="9 10">
    <name type="scientific">Rhizocola hellebori</name>
    <dbReference type="NCBI Taxonomy" id="1392758"/>
    <lineage>
        <taxon>Bacteria</taxon>
        <taxon>Bacillati</taxon>
        <taxon>Actinomycetota</taxon>
        <taxon>Actinomycetes</taxon>
        <taxon>Micromonosporales</taxon>
        <taxon>Micromonosporaceae</taxon>
        <taxon>Rhizocola</taxon>
    </lineage>
</organism>
<feature type="transmembrane region" description="Helical" evidence="8">
    <location>
        <begin position="281"/>
        <end position="299"/>
    </location>
</feature>
<name>A0A8J3VH29_9ACTN</name>
<evidence type="ECO:0000256" key="4">
    <source>
        <dbReference type="ARBA" id="ARBA00022692"/>
    </source>
</evidence>
<evidence type="ECO:0000313" key="9">
    <source>
        <dbReference type="EMBL" id="GIH06984.1"/>
    </source>
</evidence>
<dbReference type="GO" id="GO:0016758">
    <property type="term" value="F:hexosyltransferase activity"/>
    <property type="evidence" value="ECO:0007669"/>
    <property type="project" value="InterPro"/>
</dbReference>
<evidence type="ECO:0008006" key="11">
    <source>
        <dbReference type="Google" id="ProtNLM"/>
    </source>
</evidence>
<evidence type="ECO:0000313" key="10">
    <source>
        <dbReference type="Proteomes" id="UP000612899"/>
    </source>
</evidence>
<keyword evidence="4 8" id="KW-0812">Transmembrane</keyword>
<feature type="transmembrane region" description="Helical" evidence="8">
    <location>
        <begin position="7"/>
        <end position="25"/>
    </location>
</feature>
<keyword evidence="5 8" id="KW-1133">Transmembrane helix</keyword>
<evidence type="ECO:0000256" key="1">
    <source>
        <dbReference type="ARBA" id="ARBA00004651"/>
    </source>
</evidence>
<keyword evidence="6 8" id="KW-0472">Membrane</keyword>
<comment type="caution">
    <text evidence="9">The sequence shown here is derived from an EMBL/GenBank/DDBJ whole genome shotgun (WGS) entry which is preliminary data.</text>
</comment>
<evidence type="ECO:0000256" key="7">
    <source>
        <dbReference type="ARBA" id="ARBA00024033"/>
    </source>
</evidence>
<dbReference type="GO" id="GO:0005886">
    <property type="term" value="C:plasma membrane"/>
    <property type="evidence" value="ECO:0007669"/>
    <property type="project" value="UniProtKB-SubCell"/>
</dbReference>
<feature type="transmembrane region" description="Helical" evidence="8">
    <location>
        <begin position="352"/>
        <end position="371"/>
    </location>
</feature>
<evidence type="ECO:0000256" key="8">
    <source>
        <dbReference type="SAM" id="Phobius"/>
    </source>
</evidence>
<evidence type="ECO:0000256" key="2">
    <source>
        <dbReference type="ARBA" id="ARBA00022475"/>
    </source>
</evidence>
<accession>A0A8J3VH29</accession>
<dbReference type="Pfam" id="PF09594">
    <property type="entry name" value="GT87"/>
    <property type="match status" value="1"/>
</dbReference>
<feature type="transmembrane region" description="Helical" evidence="8">
    <location>
        <begin position="160"/>
        <end position="183"/>
    </location>
</feature>
<keyword evidence="3" id="KW-0808">Transferase</keyword>
<protein>
    <recommendedName>
        <fullName evidence="11">DUF2029 domain-containing protein</fullName>
    </recommendedName>
</protein>
<feature type="transmembrane region" description="Helical" evidence="8">
    <location>
        <begin position="88"/>
        <end position="107"/>
    </location>
</feature>
<dbReference type="AlphaFoldDB" id="A0A8J3VH29"/>
<dbReference type="EMBL" id="BONY01000032">
    <property type="protein sequence ID" value="GIH06984.1"/>
    <property type="molecule type" value="Genomic_DNA"/>
</dbReference>
<gene>
    <name evidence="9" type="ORF">Rhe02_50510</name>
</gene>
<dbReference type="Proteomes" id="UP000612899">
    <property type="component" value="Unassembled WGS sequence"/>
</dbReference>